<keyword evidence="1" id="KW-0812">Transmembrane</keyword>
<dbReference type="AlphaFoldDB" id="A0A0K9PJG5"/>
<name>A0A0K9PJG5_ZOSMR</name>
<keyword evidence="1" id="KW-0472">Membrane</keyword>
<dbReference type="EMBL" id="LFYR01000785">
    <property type="protein sequence ID" value="KMZ69193.1"/>
    <property type="molecule type" value="Genomic_DNA"/>
</dbReference>
<accession>A0A0K9PJG5</accession>
<sequence length="87" mass="9777">MEEDTPIPIGECIKCSGKGLYKKNHYSGFEVDGNQYELGDSVLLTPDAVAQKPYVAIIRVSLIFSYFSSLLFHGTNNIILRCFMKKL</sequence>
<protein>
    <submittedName>
        <fullName evidence="2">Uncharacterized protein</fullName>
    </submittedName>
</protein>
<feature type="transmembrane region" description="Helical" evidence="1">
    <location>
        <begin position="56"/>
        <end position="80"/>
    </location>
</feature>
<evidence type="ECO:0000256" key="1">
    <source>
        <dbReference type="SAM" id="Phobius"/>
    </source>
</evidence>
<organism evidence="2 3">
    <name type="scientific">Zostera marina</name>
    <name type="common">Eelgrass</name>
    <dbReference type="NCBI Taxonomy" id="29655"/>
    <lineage>
        <taxon>Eukaryota</taxon>
        <taxon>Viridiplantae</taxon>
        <taxon>Streptophyta</taxon>
        <taxon>Embryophyta</taxon>
        <taxon>Tracheophyta</taxon>
        <taxon>Spermatophyta</taxon>
        <taxon>Magnoliopsida</taxon>
        <taxon>Liliopsida</taxon>
        <taxon>Zosteraceae</taxon>
        <taxon>Zostera</taxon>
    </lineage>
</organism>
<reference evidence="3" key="1">
    <citation type="journal article" date="2016" name="Nature">
        <title>The genome of the seagrass Zostera marina reveals angiosperm adaptation to the sea.</title>
        <authorList>
            <person name="Olsen J.L."/>
            <person name="Rouze P."/>
            <person name="Verhelst B."/>
            <person name="Lin Y.-C."/>
            <person name="Bayer T."/>
            <person name="Collen J."/>
            <person name="Dattolo E."/>
            <person name="De Paoli E."/>
            <person name="Dittami S."/>
            <person name="Maumus F."/>
            <person name="Michel G."/>
            <person name="Kersting A."/>
            <person name="Lauritano C."/>
            <person name="Lohaus R."/>
            <person name="Toepel M."/>
            <person name="Tonon T."/>
            <person name="Vanneste K."/>
            <person name="Amirebrahimi M."/>
            <person name="Brakel J."/>
            <person name="Bostroem C."/>
            <person name="Chovatia M."/>
            <person name="Grimwood J."/>
            <person name="Jenkins J.W."/>
            <person name="Jueterbock A."/>
            <person name="Mraz A."/>
            <person name="Stam W.T."/>
            <person name="Tice H."/>
            <person name="Bornberg-Bauer E."/>
            <person name="Green P.J."/>
            <person name="Pearson G.A."/>
            <person name="Procaccini G."/>
            <person name="Duarte C.M."/>
            <person name="Schmutz J."/>
            <person name="Reusch T.B.H."/>
            <person name="Van de Peer Y."/>
        </authorList>
    </citation>
    <scope>NUCLEOTIDE SEQUENCE [LARGE SCALE GENOMIC DNA]</scope>
    <source>
        <strain evidence="3">cv. Finnish</strain>
    </source>
</reference>
<dbReference type="OrthoDB" id="1051883at2759"/>
<proteinExistence type="predicted"/>
<dbReference type="InterPro" id="IPR043151">
    <property type="entry name" value="BAH_sf"/>
</dbReference>
<evidence type="ECO:0000313" key="3">
    <source>
        <dbReference type="Proteomes" id="UP000036987"/>
    </source>
</evidence>
<keyword evidence="1" id="KW-1133">Transmembrane helix</keyword>
<gene>
    <name evidence="2" type="ORF">ZOSMA_21G00470</name>
</gene>
<evidence type="ECO:0000313" key="2">
    <source>
        <dbReference type="EMBL" id="KMZ69193.1"/>
    </source>
</evidence>
<dbReference type="PANTHER" id="PTHR46871:SF1">
    <property type="entry name" value="BROMO-ADJACENT HOMOLOGY (BAH) DOMAIN-CONTAINING PROTEIN"/>
    <property type="match status" value="1"/>
</dbReference>
<dbReference type="Proteomes" id="UP000036987">
    <property type="component" value="Unassembled WGS sequence"/>
</dbReference>
<dbReference type="Gene3D" id="2.30.30.490">
    <property type="match status" value="1"/>
</dbReference>
<comment type="caution">
    <text evidence="2">The sequence shown here is derived from an EMBL/GenBank/DDBJ whole genome shotgun (WGS) entry which is preliminary data.</text>
</comment>
<keyword evidence="3" id="KW-1185">Reference proteome</keyword>
<dbReference type="PANTHER" id="PTHR46871">
    <property type="entry name" value="BROMO-ADJACENT HOMOLOGY (BAH) DOMAIN-CONTAINING PROTEIN"/>
    <property type="match status" value="1"/>
</dbReference>